<dbReference type="Proteomes" id="UP000202991">
    <property type="component" value="Segment"/>
</dbReference>
<evidence type="ECO:0000313" key="3">
    <source>
        <dbReference type="Proteomes" id="UP000202991"/>
    </source>
</evidence>
<dbReference type="EMBL" id="KU307456">
    <property type="protein sequence ID" value="AML61179.1"/>
    <property type="molecule type" value="Genomic_DNA"/>
</dbReference>
<keyword evidence="1" id="KW-1133">Transmembrane helix</keyword>
<keyword evidence="1" id="KW-0812">Transmembrane</keyword>
<dbReference type="RefSeq" id="YP_009237249.1">
    <property type="nucleotide sequence ID" value="NC_029548.1"/>
</dbReference>
<protein>
    <submittedName>
        <fullName evidence="2">Uncharacterized protein</fullName>
    </submittedName>
</protein>
<keyword evidence="1" id="KW-0472">Membrane</keyword>
<sequence length="343" mass="37566">MKAFLLNTFSVGTLWWGVLGEPTDRASYPLIICVRSGGSVVASNQMAYDGWGFDKPVKITYIDISGLSDGEYEVTIENDTGCNGQFIMGRWYVLLNKSALSVVFNGASPCRSFAAILYNNRLYYWYREGCTAFVHPGSTALVEFVDSVGNGYVDLKTWNTGELVNPNVKVPFWFSFDINISGDPYMVLGTLLNIPGMKISYSVVDSNTIRVYVYKDSIGLPIIAIIALIGAVAASIFAVGYLVNSISNLVVSQSKAQTIQTLTSEYHRIASMMQSELSACTDDTCRANVFAKYGSLLTSLSSTIGQVYATQETTCNGIVVAGMCIPWWGWLLVGLFLALLLRR</sequence>
<name>A0A140F3L9_PFV1</name>
<dbReference type="GeneID" id="30313585"/>
<evidence type="ECO:0000256" key="1">
    <source>
        <dbReference type="SAM" id="Phobius"/>
    </source>
</evidence>
<proteinExistence type="predicted"/>
<dbReference type="KEGG" id="vg:30313585"/>
<accession>A0A140F3L9</accession>
<organism evidence="2 3">
    <name type="scientific">Pyrobaculum filamentous virus 1</name>
    <name type="common">PFV1</name>
    <dbReference type="NCBI Taxonomy" id="1805492"/>
    <lineage>
        <taxon>Viruses</taxon>
        <taxon>Adnaviria</taxon>
        <taxon>Zilligvirae</taxon>
        <taxon>Taleaviricota</taxon>
        <taxon>Tokiviricetes</taxon>
        <taxon>Primavirales</taxon>
        <taxon>Tristromaviridae</taxon>
        <taxon>Alphatristromavirus</taxon>
        <taxon>Alphatristromavirus pozzuoliense</taxon>
    </lineage>
</organism>
<reference evidence="2 3" key="1">
    <citation type="journal article" date="2016" name="Proc. Natl. Acad. Sci. U.S.A.">
        <title>A virus of hyperthermophilic archaea with a unique architecture among DNA viruses.</title>
        <authorList>
            <person name="Rensen E.I."/>
            <person name="Mochizuki T."/>
            <person name="Quemin E."/>
            <person name="Schouten S."/>
            <person name="Krupovic M."/>
            <person name="Prangishvili D."/>
        </authorList>
    </citation>
    <scope>NUCLEOTIDE SEQUENCE [LARGE SCALE GENOMIC DNA]</scope>
    <source>
        <strain evidence="2">1</strain>
    </source>
</reference>
<feature type="transmembrane region" description="Helical" evidence="1">
    <location>
        <begin position="218"/>
        <end position="243"/>
    </location>
</feature>
<feature type="transmembrane region" description="Helical" evidence="1">
    <location>
        <begin position="318"/>
        <end position="341"/>
    </location>
</feature>
<evidence type="ECO:0000313" key="2">
    <source>
        <dbReference type="EMBL" id="AML61179.1"/>
    </source>
</evidence>
<keyword evidence="3" id="KW-1185">Reference proteome</keyword>